<evidence type="ECO:0000313" key="3">
    <source>
        <dbReference type="EMBL" id="QQZ64674.1"/>
    </source>
</evidence>
<feature type="transmembrane region" description="Helical" evidence="1">
    <location>
        <begin position="119"/>
        <end position="139"/>
    </location>
</feature>
<protein>
    <submittedName>
        <fullName evidence="3">TraM recognition domain-containing protein</fullName>
    </submittedName>
</protein>
<proteinExistence type="predicted"/>
<dbReference type="Pfam" id="PF12696">
    <property type="entry name" value="TraG-D_C"/>
    <property type="match status" value="1"/>
</dbReference>
<dbReference type="Gene3D" id="3.40.50.300">
    <property type="entry name" value="P-loop containing nucleotide triphosphate hydrolases"/>
    <property type="match status" value="1"/>
</dbReference>
<geneLocation type="plasmid" evidence="3 4">
    <name>unnamed1</name>
</geneLocation>
<feature type="transmembrane region" description="Helical" evidence="1">
    <location>
        <begin position="25"/>
        <end position="47"/>
    </location>
</feature>
<reference evidence="3 4" key="1">
    <citation type="submission" date="2021-01" db="EMBL/GenBank/DDBJ databases">
        <title>Whole genome sequence of Paenibacillus sonchi LMG 24727 for comparative genomics.</title>
        <authorList>
            <person name="Lee G."/>
            <person name="Kim M.-J."/>
            <person name="Lim K."/>
            <person name="Shin J.-H."/>
        </authorList>
    </citation>
    <scope>NUCLEOTIDE SEQUENCE [LARGE SCALE GENOMIC DNA]</scope>
    <source>
        <strain evidence="3 4">LMG 24727</strain>
        <plasmid evidence="3 4">unnamed1</plasmid>
    </source>
</reference>
<evidence type="ECO:0000256" key="1">
    <source>
        <dbReference type="SAM" id="Phobius"/>
    </source>
</evidence>
<accession>A0A974SGI3</accession>
<feature type="transmembrane region" description="Helical" evidence="1">
    <location>
        <begin position="67"/>
        <end position="84"/>
    </location>
</feature>
<organism evidence="3 4">
    <name type="scientific">Paenibacillus sonchi</name>
    <dbReference type="NCBI Taxonomy" id="373687"/>
    <lineage>
        <taxon>Bacteria</taxon>
        <taxon>Bacillati</taxon>
        <taxon>Bacillota</taxon>
        <taxon>Bacilli</taxon>
        <taxon>Bacillales</taxon>
        <taxon>Paenibacillaceae</taxon>
        <taxon>Paenibacillus</taxon>
        <taxon>Paenibacillus sonchi group</taxon>
    </lineage>
</organism>
<dbReference type="InterPro" id="IPR032689">
    <property type="entry name" value="TraG-D_C"/>
</dbReference>
<keyword evidence="1" id="KW-1133">Transmembrane helix</keyword>
<dbReference type="AlphaFoldDB" id="A0A974SGI3"/>
<sequence>MMGFLIKNIYIEIRRFLMDRTNKNVIWNMQAITILLSLLLAFFWLIGRYQDQFYGLSQPVFLRAIPLLLPCLIGHVIYSSPIFFKNIYSKPMIQTFLNTLSMLAFGQIILNYVDFGLGMFIVFILTLAVISLTLYYTLYLNIKSTIFNKLTTEVENSAQGRKSKEGKKIIDLVKRRDKYSGEEIFEIDQIDINTPGCLSHLLYYSEECKLELFYTEPTKDQQSQLMILQRWDRAQHEQILGGTGAGKTLFASNLIVQDLLNVYQGSTIVEPKGSLINNIANFLKRVGRPFHRLDPDCDDTDCLNPLYVPEGEDIEPMIEANVSAYHGYLGPTAKDFFKNKTTNLLRVSIKALKLAYGNECGYIEVNKIIQPLEDDYRAEVLATLTEKGVIDQVGYLLEYTRNMADSGKSREYTEQTNTNLYDYLNMLTSHKRIRKMLCGNSTFSIDDALENGEIILFNGAYGSLQTLTYTVGRLFLNLLRASTFRRNIKGKVRPHQLTVDEIEMFADEEFSTFMEMAREFELFVRVIHQGNEQLEDVSRRLSSMVKQNAVQKYILAGLENKDAEYYADLIGEFYGLTQTSGTDEMSTTGFNTQLKEEKRYKVLPAEILNLRGYNNETGEAGEVLFRGVQNNKRLDPVKGLVKPLPKILFSSLEGKRDENTKEMKKESHLDKLESIKAKWMNKQHVVEKSEEIETLDQTPEQIPDLTTCEEGEEEGSPKITIRSNIWDSKVESEATEVNTYTNNDKVIAKLKKATVDDKTLQVAEKIKELSQQKRDEKESSEVE</sequence>
<dbReference type="EMBL" id="CP068596">
    <property type="protein sequence ID" value="QQZ64674.1"/>
    <property type="molecule type" value="Genomic_DNA"/>
</dbReference>
<dbReference type="SUPFAM" id="SSF52540">
    <property type="entry name" value="P-loop containing nucleoside triphosphate hydrolases"/>
    <property type="match status" value="1"/>
</dbReference>
<dbReference type="InterPro" id="IPR027417">
    <property type="entry name" value="P-loop_NTPase"/>
</dbReference>
<keyword evidence="1" id="KW-0472">Membrane</keyword>
<gene>
    <name evidence="3" type="ORF">JI735_33850</name>
</gene>
<evidence type="ECO:0000313" key="4">
    <source>
        <dbReference type="Proteomes" id="UP000595841"/>
    </source>
</evidence>
<keyword evidence="3" id="KW-0614">Plasmid</keyword>
<keyword evidence="4" id="KW-1185">Reference proteome</keyword>
<name>A0A974SGI3_9BACL</name>
<evidence type="ECO:0000259" key="2">
    <source>
        <dbReference type="Pfam" id="PF12696"/>
    </source>
</evidence>
<keyword evidence="1" id="KW-0812">Transmembrane</keyword>
<dbReference type="KEGG" id="pson:JI735_33850"/>
<dbReference type="Proteomes" id="UP000595841">
    <property type="component" value="Plasmid unnamed1"/>
</dbReference>
<feature type="domain" description="TraD/TraG TraM recognition site" evidence="2">
    <location>
        <begin position="497"/>
        <end position="606"/>
    </location>
</feature>